<keyword evidence="1" id="KW-0808">Transferase</keyword>
<dbReference type="GO" id="GO:0016874">
    <property type="term" value="F:ligase activity"/>
    <property type="evidence" value="ECO:0007669"/>
    <property type="project" value="UniProtKB-KW"/>
</dbReference>
<reference evidence="1" key="1">
    <citation type="journal article" date="2019" name="MBio">
        <title>Virus Genomes from Deep Sea Sediments Expand the Ocean Megavirome and Support Independent Origins of Viral Gigantism.</title>
        <authorList>
            <person name="Backstrom D."/>
            <person name="Yutin N."/>
            <person name="Jorgensen S.L."/>
            <person name="Dharamshi J."/>
            <person name="Homa F."/>
            <person name="Zaremba-Niedwiedzka K."/>
            <person name="Spang A."/>
            <person name="Wolf Y.I."/>
            <person name="Koonin E.V."/>
            <person name="Ettema T.J."/>
        </authorList>
    </citation>
    <scope>NUCLEOTIDE SEQUENCE</scope>
</reference>
<sequence>MSYRDNVVEKRIASEVLKVPEDDSWNVVDVDGDLALCHFRHGVENKYNVHIRGTIIDIKNKCVVCSSFDSDTVIVSERIAEDNLNYILDDGTQLSKDESELYRGMDGVVVRVFKYNGKVYLSNYKKIDIVSSGAKLISTPYSKLYSESGGPDLNSFYASDKDYSPWVYTFIIVHPELINVSKIPIFDSGKVFFLNSNKLWNKDNSPFPIDKVDFDISKGVNFKITPEISVKNANEFLHTGYYPVKDSRYKSLEPQSRPGEYVALYHRTVNKKVPTVYLIHSKAYNNRYRIKKSNPYLKFRFYQLTNYARNGNSDPKCRTTYDKMFPKLTSVDIKNLKANIDTNYITYLPSDPNKSLKTFMDRLENIWLNFVLAVPLNQQKYALGLLDTYLQDQQMVTKWICNLYHQKGYNRDTHPLRVKVFMDTILKKTRYGSKNISYICWSLVSHETGASLYYMAEAMKIEMEAEKKNTVEAFGDLKVNNMSNFPLLVGGKLK</sequence>
<keyword evidence="1" id="KW-0418">Kinase</keyword>
<proteinExistence type="predicted"/>
<protein>
    <submittedName>
        <fullName evidence="1">RNA ligase with polynucleotide kinase domain</fullName>
    </submittedName>
</protein>
<gene>
    <name evidence="1" type="ORF">LCPAC001_00270</name>
</gene>
<name>A0A481Z1C0_9VIRU</name>
<keyword evidence="1" id="KW-0436">Ligase</keyword>
<dbReference type="EMBL" id="MK500427">
    <property type="protein sequence ID" value="QBK89517.1"/>
    <property type="molecule type" value="Genomic_DNA"/>
</dbReference>
<organism evidence="1">
    <name type="scientific">Pithovirus LCPAC001</name>
    <dbReference type="NCBI Taxonomy" id="2506585"/>
    <lineage>
        <taxon>Viruses</taxon>
        <taxon>Pithoviruses</taxon>
    </lineage>
</organism>
<dbReference type="GO" id="GO:0016301">
    <property type="term" value="F:kinase activity"/>
    <property type="evidence" value="ECO:0007669"/>
    <property type="project" value="UniProtKB-KW"/>
</dbReference>
<accession>A0A481Z1C0</accession>
<evidence type="ECO:0000313" key="1">
    <source>
        <dbReference type="EMBL" id="QBK89517.1"/>
    </source>
</evidence>